<dbReference type="CDD" id="cd09076">
    <property type="entry name" value="L1-EN"/>
    <property type="match status" value="1"/>
</dbReference>
<evidence type="ECO:0000259" key="1">
    <source>
        <dbReference type="PROSITE" id="PS50878"/>
    </source>
</evidence>
<dbReference type="SUPFAM" id="SSF56219">
    <property type="entry name" value="DNase I-like"/>
    <property type="match status" value="1"/>
</dbReference>
<dbReference type="PANTHER" id="PTHR31635:SF196">
    <property type="entry name" value="REVERSE TRANSCRIPTASE DOMAIN-CONTAINING PROTEIN-RELATED"/>
    <property type="match status" value="1"/>
</dbReference>
<dbReference type="Ensembl" id="ENSAMXT00000047423.1">
    <property type="protein sequence ID" value="ENSAMXP00000027315.1"/>
    <property type="gene ID" value="ENSAMXG00000037256.1"/>
</dbReference>
<keyword evidence="3" id="KW-1185">Reference proteome</keyword>
<dbReference type="Gene3D" id="3.60.10.10">
    <property type="entry name" value="Endonuclease/exonuclease/phosphatase"/>
    <property type="match status" value="1"/>
</dbReference>
<reference evidence="2" key="3">
    <citation type="submission" date="2025-08" db="UniProtKB">
        <authorList>
            <consortium name="Ensembl"/>
        </authorList>
    </citation>
    <scope>IDENTIFICATION</scope>
</reference>
<dbReference type="AlphaFoldDB" id="A0A3B1ICK8"/>
<dbReference type="Proteomes" id="UP000018467">
    <property type="component" value="Unassembled WGS sequence"/>
</dbReference>
<name>A0A3B1ICK8_ASTMX</name>
<dbReference type="Bgee" id="ENSAMXG00000037256">
    <property type="expression patterns" value="Expressed in heart and 5 other cell types or tissues"/>
</dbReference>
<sequence length="1255" mass="144122">MALNILSWNINGLNEPLKRASFLDLLQRKQIDIGLIQESHLRAADISKCNNKFFRVAAYASANNSTKGVLILVRRSLQITILNQGSDEDGRITYITTTVGNRKIAFVSVYAPTPRDPGFFPFLLNFLNNLVDFELVVGADMNAVIDCHLDRSRSDLSHNQLASSLELKHCISTLSLLDCWRHFNSTARQYTFFSARHKSYSRIDFLFISSTLVSEISTTCIWPMSLSDHNSVFARLRIPTLHGRAARWRFNTNLLYDEDFCSQFRSKLSEFLHFNQGSVDDPRVLWGVLKGFIRDNSIAYASWRQKWRRQMISEFEMKLDALEKSNQYSFSDVRSKQIVVIKNELNILLRERAEFLIKRVRQNYYFNGSRPSHLLAQKLRSNEKFSSITTIKSHDGVFVTDQTQINNVFCSFFSKLYASEISSEALDFASFFQSLDLPHLSMEQTSLLDQDISLSELKKALYQMNKGKSPGLDGIPAEFYLFFWEELGTLMLEMFNYSLNEGEFHKDVNIALISLLLKKDKDPTFCSSYRPVSLINVDIKSFAKILASRLESLMPVIINCDQTGFIKTRSAADNIRRLLHIIHAADTSMTDWAILSLDAVKAFDRLEWPYLWSALEHFGFGARFISMIKILYANPSAMVLTGNKCSSPFSLGRGTRQGCPLSALLFTISLEPLAQAVRKLIPSSPITVKDSHHYISLYADDILLFLDRPILSIPALLDLFNDFGKISGYKINWDKSSLLPLNFDLEPSTLPTHIPVVKHFRYLGIDIYPCVNKIVLDNFSKILKQIKIDTLNWAHLPTSLHARIAVVKMNILPRLNFFSYMLPLPAPINYWDTLSKILSTYIWNGKRPRIKLSTLQRCKSDGGLAFPDFKKYAQAFTLKPLSTWLNPQAQSSWRSVEEALIAPYKLQDLIFSEIPTRHCRLYFGPVISHLILTWRTTVRQSNLHVKWHKHSPLFRNHNLLIGNAPFVCPQWESRGVSTLGDICDENGLRSFQDISEQFNLPRSTFFRYLQLKSALWPHRTSLNCVLKPHPMLEVIYPSSQSCSASNIYTFLIRASYKQLALAAIWAKDLDLEDPEFFENSAWEVISLSSKNPDHQIIHWKFLHRFYLTPKRRFHMHLSQSPICNLCSSGELGTFLHYFWFCNEVNKFWRRISMDLTALLNHNVPCSALVFLLNDFSSLTISVQQKRLLLCALTAAKKVLVNRWNPPHHVSRHQWILTALDIISMELSVARMHGAKQRTIIAWKDALQAMEALLVS</sequence>
<dbReference type="GO" id="GO:0003824">
    <property type="term" value="F:catalytic activity"/>
    <property type="evidence" value="ECO:0007669"/>
    <property type="project" value="InterPro"/>
</dbReference>
<dbReference type="STRING" id="7994.ENSAMXP00000027315"/>
<dbReference type="Pfam" id="PF00078">
    <property type="entry name" value="RVT_1"/>
    <property type="match status" value="1"/>
</dbReference>
<dbReference type="GeneTree" id="ENSGT00940000163630"/>
<dbReference type="Pfam" id="PF03372">
    <property type="entry name" value="Exo_endo_phos"/>
    <property type="match status" value="1"/>
</dbReference>
<evidence type="ECO:0000313" key="3">
    <source>
        <dbReference type="Proteomes" id="UP000018467"/>
    </source>
</evidence>
<reference evidence="3" key="2">
    <citation type="journal article" date="2014" name="Nat. Commun.">
        <title>The cavefish genome reveals candidate genes for eye loss.</title>
        <authorList>
            <person name="McGaugh S.E."/>
            <person name="Gross J.B."/>
            <person name="Aken B."/>
            <person name="Blin M."/>
            <person name="Borowsky R."/>
            <person name="Chalopin D."/>
            <person name="Hinaux H."/>
            <person name="Jeffery W.R."/>
            <person name="Keene A."/>
            <person name="Ma L."/>
            <person name="Minx P."/>
            <person name="Murphy D."/>
            <person name="O'Quin K.E."/>
            <person name="Retaux S."/>
            <person name="Rohner N."/>
            <person name="Searle S.M."/>
            <person name="Stahl B.A."/>
            <person name="Tabin C."/>
            <person name="Volff J.N."/>
            <person name="Yoshizawa M."/>
            <person name="Warren W.C."/>
        </authorList>
    </citation>
    <scope>NUCLEOTIDE SEQUENCE [LARGE SCALE GENOMIC DNA]</scope>
    <source>
        <strain evidence="3">female</strain>
    </source>
</reference>
<dbReference type="InParanoid" id="A0A3B1ICK8"/>
<dbReference type="InterPro" id="IPR005135">
    <property type="entry name" value="Endo/exonuclease/phosphatase"/>
</dbReference>
<dbReference type="InterPro" id="IPR043502">
    <property type="entry name" value="DNA/RNA_pol_sf"/>
</dbReference>
<dbReference type="CDD" id="cd01650">
    <property type="entry name" value="RT_nLTR_like"/>
    <property type="match status" value="1"/>
</dbReference>
<accession>A0A3B1ICK8</accession>
<reference evidence="2" key="4">
    <citation type="submission" date="2025-09" db="UniProtKB">
        <authorList>
            <consortium name="Ensembl"/>
        </authorList>
    </citation>
    <scope>IDENTIFICATION</scope>
</reference>
<dbReference type="InterPro" id="IPR036691">
    <property type="entry name" value="Endo/exonu/phosph_ase_sf"/>
</dbReference>
<proteinExistence type="predicted"/>
<dbReference type="PROSITE" id="PS50878">
    <property type="entry name" value="RT_POL"/>
    <property type="match status" value="1"/>
</dbReference>
<feature type="domain" description="Reverse transcriptase" evidence="1">
    <location>
        <begin position="497"/>
        <end position="767"/>
    </location>
</feature>
<dbReference type="SUPFAM" id="SSF56672">
    <property type="entry name" value="DNA/RNA polymerases"/>
    <property type="match status" value="1"/>
</dbReference>
<dbReference type="InterPro" id="IPR000477">
    <property type="entry name" value="RT_dom"/>
</dbReference>
<reference evidence="3" key="1">
    <citation type="submission" date="2013-03" db="EMBL/GenBank/DDBJ databases">
        <authorList>
            <person name="Jeffery W."/>
            <person name="Warren W."/>
            <person name="Wilson R.K."/>
        </authorList>
    </citation>
    <scope>NUCLEOTIDE SEQUENCE</scope>
    <source>
        <strain evidence="3">female</strain>
    </source>
</reference>
<evidence type="ECO:0000313" key="2">
    <source>
        <dbReference type="Ensembl" id="ENSAMXP00000027315.1"/>
    </source>
</evidence>
<organism evidence="2 3">
    <name type="scientific">Astyanax mexicanus</name>
    <name type="common">Blind cave fish</name>
    <name type="synonym">Astyanax fasciatus mexicanus</name>
    <dbReference type="NCBI Taxonomy" id="7994"/>
    <lineage>
        <taxon>Eukaryota</taxon>
        <taxon>Metazoa</taxon>
        <taxon>Chordata</taxon>
        <taxon>Craniata</taxon>
        <taxon>Vertebrata</taxon>
        <taxon>Euteleostomi</taxon>
        <taxon>Actinopterygii</taxon>
        <taxon>Neopterygii</taxon>
        <taxon>Teleostei</taxon>
        <taxon>Ostariophysi</taxon>
        <taxon>Characiformes</taxon>
        <taxon>Characoidei</taxon>
        <taxon>Acestrorhamphidae</taxon>
        <taxon>Acestrorhamphinae</taxon>
        <taxon>Astyanax</taxon>
    </lineage>
</organism>
<protein>
    <recommendedName>
        <fullName evidence="1">Reverse transcriptase domain-containing protein</fullName>
    </recommendedName>
</protein>
<dbReference type="PANTHER" id="PTHR31635">
    <property type="entry name" value="REVERSE TRANSCRIPTASE DOMAIN-CONTAINING PROTEIN-RELATED"/>
    <property type="match status" value="1"/>
</dbReference>